<dbReference type="CDD" id="cd07017">
    <property type="entry name" value="S14_ClpP_2"/>
    <property type="match status" value="1"/>
</dbReference>
<comment type="catalytic activity">
    <reaction evidence="5 6">
        <text>Hydrolysis of proteins to small peptides in the presence of ATP and magnesium. alpha-casein is the usual test substrate. In the absence of ATP, only oligopeptides shorter than five residues are hydrolyzed (such as succinyl-Leu-Tyr-|-NHMec, and Leu-Tyr-Leu-|-Tyr-Trp, in which cleavage of the -Tyr-|-Leu- and -Tyr-|-Trp bonds also occurs).</text>
        <dbReference type="EC" id="3.4.21.92"/>
    </reaction>
</comment>
<dbReference type="PROSITE" id="PS00382">
    <property type="entry name" value="CLP_PROTEASE_HIS"/>
    <property type="match status" value="1"/>
</dbReference>
<dbReference type="PANTHER" id="PTHR10381">
    <property type="entry name" value="ATP-DEPENDENT CLP PROTEASE PROTEOLYTIC SUBUNIT"/>
    <property type="match status" value="1"/>
</dbReference>
<organism evidence="8 9">
    <name type="scientific">Chara braunii</name>
    <name type="common">Braun's stonewort</name>
    <dbReference type="NCBI Taxonomy" id="69332"/>
    <lineage>
        <taxon>Eukaryota</taxon>
        <taxon>Viridiplantae</taxon>
        <taxon>Streptophyta</taxon>
        <taxon>Charophyceae</taxon>
        <taxon>Charales</taxon>
        <taxon>Characeae</taxon>
        <taxon>Chara</taxon>
    </lineage>
</organism>
<dbReference type="Pfam" id="PF00574">
    <property type="entry name" value="CLP_protease"/>
    <property type="match status" value="1"/>
</dbReference>
<evidence type="ECO:0000256" key="3">
    <source>
        <dbReference type="ARBA" id="ARBA00022801"/>
    </source>
</evidence>
<dbReference type="Proteomes" id="UP000265515">
    <property type="component" value="Unassembled WGS sequence"/>
</dbReference>
<keyword evidence="3" id="KW-0378">Hydrolase</keyword>
<evidence type="ECO:0000256" key="1">
    <source>
        <dbReference type="ARBA" id="ARBA00007039"/>
    </source>
</evidence>
<proteinExistence type="inferred from homology"/>
<protein>
    <recommendedName>
        <fullName evidence="7">ATP-dependent Clp protease proteolytic subunit</fullName>
    </recommendedName>
</protein>
<evidence type="ECO:0000256" key="5">
    <source>
        <dbReference type="ARBA" id="ARBA00034021"/>
    </source>
</evidence>
<dbReference type="Gene3D" id="3.90.226.10">
    <property type="entry name" value="2-enoyl-CoA Hydratase, Chain A, domain 1"/>
    <property type="match status" value="1"/>
</dbReference>
<dbReference type="GO" id="GO:0051117">
    <property type="term" value="F:ATPase binding"/>
    <property type="evidence" value="ECO:0007669"/>
    <property type="project" value="TreeGrafter"/>
</dbReference>
<dbReference type="InterPro" id="IPR023562">
    <property type="entry name" value="ClpP/TepA"/>
</dbReference>
<name>A0A388LYP3_CHABU</name>
<evidence type="ECO:0000256" key="4">
    <source>
        <dbReference type="ARBA" id="ARBA00022825"/>
    </source>
</evidence>
<accession>A0A388LYP3</accession>
<reference evidence="8 9" key="1">
    <citation type="journal article" date="2018" name="Cell">
        <title>The Chara Genome: Secondary Complexity and Implications for Plant Terrestrialization.</title>
        <authorList>
            <person name="Nishiyama T."/>
            <person name="Sakayama H."/>
            <person name="Vries J.D."/>
            <person name="Buschmann H."/>
            <person name="Saint-Marcoux D."/>
            <person name="Ullrich K.K."/>
            <person name="Haas F.B."/>
            <person name="Vanderstraeten L."/>
            <person name="Becker D."/>
            <person name="Lang D."/>
            <person name="Vosolsobe S."/>
            <person name="Rombauts S."/>
            <person name="Wilhelmsson P.K.I."/>
            <person name="Janitza P."/>
            <person name="Kern R."/>
            <person name="Heyl A."/>
            <person name="Rumpler F."/>
            <person name="Villalobos L.I.A.C."/>
            <person name="Clay J.M."/>
            <person name="Skokan R."/>
            <person name="Toyoda A."/>
            <person name="Suzuki Y."/>
            <person name="Kagoshima H."/>
            <person name="Schijlen E."/>
            <person name="Tajeshwar N."/>
            <person name="Catarino B."/>
            <person name="Hetherington A.J."/>
            <person name="Saltykova A."/>
            <person name="Bonnot C."/>
            <person name="Breuninger H."/>
            <person name="Symeonidi A."/>
            <person name="Radhakrishnan G.V."/>
            <person name="Van Nieuwerburgh F."/>
            <person name="Deforce D."/>
            <person name="Chang C."/>
            <person name="Karol K.G."/>
            <person name="Hedrich R."/>
            <person name="Ulvskov P."/>
            <person name="Glockner G."/>
            <person name="Delwiche C.F."/>
            <person name="Petrasek J."/>
            <person name="Van de Peer Y."/>
            <person name="Friml J."/>
            <person name="Beilby M."/>
            <person name="Dolan L."/>
            <person name="Kohara Y."/>
            <person name="Sugano S."/>
            <person name="Fujiyama A."/>
            <person name="Delaux P.-M."/>
            <person name="Quint M."/>
            <person name="TheiBen G."/>
            <person name="Hagemann M."/>
            <person name="Harholt J."/>
            <person name="Dunand C."/>
            <person name="Zachgo S."/>
            <person name="Langdale J."/>
            <person name="Maumus F."/>
            <person name="Straeten D.V.D."/>
            <person name="Gould S.B."/>
            <person name="Rensing S.A."/>
        </authorList>
    </citation>
    <scope>NUCLEOTIDE SEQUENCE [LARGE SCALE GENOMIC DNA]</scope>
    <source>
        <strain evidence="8 9">S276</strain>
    </source>
</reference>
<dbReference type="InterPro" id="IPR029045">
    <property type="entry name" value="ClpP/crotonase-like_dom_sf"/>
</dbReference>
<dbReference type="InterPro" id="IPR001907">
    <property type="entry name" value="ClpP"/>
</dbReference>
<dbReference type="AlphaFoldDB" id="A0A388LYP3"/>
<dbReference type="SUPFAM" id="SSF52096">
    <property type="entry name" value="ClpP/crotonase"/>
    <property type="match status" value="1"/>
</dbReference>
<evidence type="ECO:0000256" key="7">
    <source>
        <dbReference type="RuleBase" id="RU003567"/>
    </source>
</evidence>
<gene>
    <name evidence="8" type="ORF">CBR_g45495</name>
</gene>
<dbReference type="PRINTS" id="PR00127">
    <property type="entry name" value="CLPPROTEASEP"/>
</dbReference>
<evidence type="ECO:0000256" key="2">
    <source>
        <dbReference type="ARBA" id="ARBA00022670"/>
    </source>
</evidence>
<dbReference type="InterPro" id="IPR033135">
    <property type="entry name" value="ClpP_His_AS"/>
</dbReference>
<keyword evidence="4" id="KW-0720">Serine protease</keyword>
<dbReference type="GO" id="GO:0009534">
    <property type="term" value="C:chloroplast thylakoid"/>
    <property type="evidence" value="ECO:0007669"/>
    <property type="project" value="EnsemblPlants"/>
</dbReference>
<dbReference type="GO" id="GO:0006515">
    <property type="term" value="P:protein quality control for misfolded or incompletely synthesized proteins"/>
    <property type="evidence" value="ECO:0007669"/>
    <property type="project" value="TreeGrafter"/>
</dbReference>
<dbReference type="OrthoDB" id="2017408at2759"/>
<evidence type="ECO:0000313" key="8">
    <source>
        <dbReference type="EMBL" id="GBG87437.1"/>
    </source>
</evidence>
<sequence>MAAALRGATAAAAIASRSELCVGCQTRANRSAQSAASRKPRVSFSLCHAGCSGQRGPSSSSSSMLLMRLLSSPLPAPSTGGSIRCRGSADDGDQFLILSSGGMEEEAQRRRGKQGAGAKGILATSTAAVTARTRGEAWMDDTGLLITPTSGPAGMPRSLDSVDVNSMMMRQRIDRTGAVKGQDSRGRRNDSSRVCFGLAASMGAFLLCAGTKGKRYAMPNARIMIHQPLGGAQGAAIDVALQVREMIYHKLKLNRIMAYLTGKTEEQIEKDTDRDYFMTAWEAKEYGLVDHVVDDGKPGLVAPIGEVKERKASEWEYFKVREGKARRDLPSEVKLMPTK</sequence>
<dbReference type="EMBL" id="BFEA01000613">
    <property type="protein sequence ID" value="GBG87437.1"/>
    <property type="molecule type" value="Genomic_DNA"/>
</dbReference>
<dbReference type="GO" id="GO:0009840">
    <property type="term" value="C:chloroplastic endopeptidase Clp complex"/>
    <property type="evidence" value="ECO:0007669"/>
    <property type="project" value="EnsemblPlants"/>
</dbReference>
<comment type="similarity">
    <text evidence="1 7">Belongs to the peptidase S14 family.</text>
</comment>
<comment type="caution">
    <text evidence="8">The sequence shown here is derived from an EMBL/GenBank/DDBJ whole genome shotgun (WGS) entry which is preliminary data.</text>
</comment>
<dbReference type="PANTHER" id="PTHR10381:SF50">
    <property type="entry name" value="ATP-DEPENDENT CLP PROTEASE PROTEOLYTIC SUBUNIT 3, CHLOROPLASTIC"/>
    <property type="match status" value="1"/>
</dbReference>
<evidence type="ECO:0000313" key="9">
    <source>
        <dbReference type="Proteomes" id="UP000265515"/>
    </source>
</evidence>
<dbReference type="GO" id="GO:0004252">
    <property type="term" value="F:serine-type endopeptidase activity"/>
    <property type="evidence" value="ECO:0007669"/>
    <property type="project" value="UniProtKB-EC"/>
</dbReference>
<evidence type="ECO:0000256" key="6">
    <source>
        <dbReference type="PROSITE-ProRule" id="PRU10086"/>
    </source>
</evidence>
<feature type="active site" evidence="6">
    <location>
        <position position="226"/>
    </location>
</feature>
<dbReference type="STRING" id="69332.A0A388LYP3"/>
<dbReference type="Gramene" id="GBG87437">
    <property type="protein sequence ID" value="GBG87437"/>
    <property type="gene ID" value="CBR_g45495"/>
</dbReference>
<dbReference type="GO" id="GO:0004176">
    <property type="term" value="F:ATP-dependent peptidase activity"/>
    <property type="evidence" value="ECO:0007669"/>
    <property type="project" value="InterPro"/>
</dbReference>
<keyword evidence="2" id="KW-0645">Protease</keyword>
<keyword evidence="9" id="KW-1185">Reference proteome</keyword>